<gene>
    <name evidence="1" type="ORF">GCM10019998_18260</name>
</gene>
<protein>
    <submittedName>
        <fullName evidence="1">Uncharacterized protein</fullName>
    </submittedName>
</protein>
<name>A0ABN3YCB1_9ENTE</name>
<dbReference type="RefSeq" id="WP_068707266.1">
    <property type="nucleotide sequence ID" value="NZ_BAAAXQ010000063.1"/>
</dbReference>
<keyword evidence="2" id="KW-1185">Reference proteome</keyword>
<evidence type="ECO:0000313" key="2">
    <source>
        <dbReference type="Proteomes" id="UP001501577"/>
    </source>
</evidence>
<proteinExistence type="predicted"/>
<sequence>MKVYQLQALYYLLENYNYFVEQEGEGVQYELVFQKVDHLVVGSLLPLTSFYAIMVEVMDINTVAKTIIVPKNDYRYYPNECFKEMVHLINRSPYGKSVITQSPVLFLEFLVSIVQSIKFNKKKHKVLLPYVKNPKFLDQPDISLSVLRLEKEEYPLIGLRVMETFI</sequence>
<dbReference type="Proteomes" id="UP001501577">
    <property type="component" value="Unassembled WGS sequence"/>
</dbReference>
<reference evidence="1 2" key="1">
    <citation type="journal article" date="2019" name="Int. J. Syst. Evol. Microbiol.">
        <title>The Global Catalogue of Microorganisms (GCM) 10K type strain sequencing project: providing services to taxonomists for standard genome sequencing and annotation.</title>
        <authorList>
            <consortium name="The Broad Institute Genomics Platform"/>
            <consortium name="The Broad Institute Genome Sequencing Center for Infectious Disease"/>
            <person name="Wu L."/>
            <person name="Ma J."/>
        </authorList>
    </citation>
    <scope>NUCLEOTIDE SEQUENCE [LARGE SCALE GENOMIC DNA]</scope>
    <source>
        <strain evidence="1 2">JCM 8736</strain>
    </source>
</reference>
<accession>A0ABN3YCB1</accession>
<dbReference type="EMBL" id="BAAAXQ010000063">
    <property type="protein sequence ID" value="GAA3022016.1"/>
    <property type="molecule type" value="Genomic_DNA"/>
</dbReference>
<evidence type="ECO:0000313" key="1">
    <source>
        <dbReference type="EMBL" id="GAA3022016.1"/>
    </source>
</evidence>
<organism evidence="1 2">
    <name type="scientific">Tetragenococcus solitarius</name>
    <dbReference type="NCBI Taxonomy" id="71453"/>
    <lineage>
        <taxon>Bacteria</taxon>
        <taxon>Bacillati</taxon>
        <taxon>Bacillota</taxon>
        <taxon>Bacilli</taxon>
        <taxon>Lactobacillales</taxon>
        <taxon>Enterococcaceae</taxon>
        <taxon>Tetragenococcus</taxon>
    </lineage>
</organism>
<comment type="caution">
    <text evidence="1">The sequence shown here is derived from an EMBL/GenBank/DDBJ whole genome shotgun (WGS) entry which is preliminary data.</text>
</comment>